<dbReference type="EMBL" id="CP072642">
    <property type="protein sequence ID" value="QUV92988.1"/>
    <property type="molecule type" value="Genomic_DNA"/>
</dbReference>
<evidence type="ECO:0000256" key="2">
    <source>
        <dbReference type="ARBA" id="ARBA00022898"/>
    </source>
</evidence>
<dbReference type="CDD" id="cd01562">
    <property type="entry name" value="Thr-dehyd"/>
    <property type="match status" value="1"/>
</dbReference>
<keyword evidence="5" id="KW-1185">Reference proteome</keyword>
<dbReference type="RefSeq" id="WP_211421414.1">
    <property type="nucleotide sequence ID" value="NZ_CP072642.1"/>
</dbReference>
<evidence type="ECO:0000256" key="1">
    <source>
        <dbReference type="ARBA" id="ARBA00001933"/>
    </source>
</evidence>
<name>A0ABX8AXQ3_9BACT</name>
<reference evidence="4 5" key="1">
    <citation type="submission" date="2021-03" db="EMBL/GenBank/DDBJ databases">
        <title>Genomic and phenotypic characterization of Chloracidobacterium isolates provides evidence for multiple species.</title>
        <authorList>
            <person name="Saini M.K."/>
            <person name="Costas A.M.G."/>
            <person name="Tank M."/>
            <person name="Bryant D.A."/>
        </authorList>
    </citation>
    <scope>NUCLEOTIDE SEQUENCE [LARGE SCALE GENOMIC DNA]</scope>
    <source>
        <strain evidence="4 5">N</strain>
    </source>
</reference>
<dbReference type="Pfam" id="PF00291">
    <property type="entry name" value="PALP"/>
    <property type="match status" value="1"/>
</dbReference>
<dbReference type="PANTHER" id="PTHR43050">
    <property type="entry name" value="SERINE / THREONINE RACEMASE FAMILY MEMBER"/>
    <property type="match status" value="1"/>
</dbReference>
<dbReference type="Proteomes" id="UP000677668">
    <property type="component" value="Chromosome 1"/>
</dbReference>
<evidence type="ECO:0000259" key="3">
    <source>
        <dbReference type="Pfam" id="PF00291"/>
    </source>
</evidence>
<dbReference type="InterPro" id="IPR036052">
    <property type="entry name" value="TrpB-like_PALP_sf"/>
</dbReference>
<comment type="cofactor">
    <cofactor evidence="1">
        <name>pyridoxal 5'-phosphate</name>
        <dbReference type="ChEBI" id="CHEBI:597326"/>
    </cofactor>
</comment>
<gene>
    <name evidence="4" type="ORF">J8C05_06250</name>
</gene>
<keyword evidence="2" id="KW-0663">Pyridoxal phosphate</keyword>
<proteinExistence type="predicted"/>
<dbReference type="PANTHER" id="PTHR43050:SF1">
    <property type="entry name" value="SERINE RACEMASE"/>
    <property type="match status" value="1"/>
</dbReference>
<dbReference type="SUPFAM" id="SSF53686">
    <property type="entry name" value="Tryptophan synthase beta subunit-like PLP-dependent enzymes"/>
    <property type="match status" value="1"/>
</dbReference>
<evidence type="ECO:0000313" key="4">
    <source>
        <dbReference type="EMBL" id="QUV92988.1"/>
    </source>
</evidence>
<accession>A0ABX8AXQ3</accession>
<organism evidence="4 5">
    <name type="scientific">Chloracidobacterium sp. N</name>
    <dbReference type="NCBI Taxonomy" id="2821540"/>
    <lineage>
        <taxon>Bacteria</taxon>
        <taxon>Pseudomonadati</taxon>
        <taxon>Acidobacteriota</taxon>
        <taxon>Terriglobia</taxon>
        <taxon>Terriglobales</taxon>
        <taxon>Acidobacteriaceae</taxon>
        <taxon>Chloracidobacterium</taxon>
        <taxon>Chloracidobacterium aggregatum</taxon>
    </lineage>
</organism>
<dbReference type="InterPro" id="IPR001926">
    <property type="entry name" value="TrpB-like_PALP"/>
</dbReference>
<dbReference type="Gene3D" id="3.40.50.1100">
    <property type="match status" value="2"/>
</dbReference>
<evidence type="ECO:0000313" key="5">
    <source>
        <dbReference type="Proteomes" id="UP000677668"/>
    </source>
</evidence>
<feature type="domain" description="Tryptophan synthase beta chain-like PALP" evidence="3">
    <location>
        <begin position="21"/>
        <end position="308"/>
    </location>
</feature>
<sequence length="324" mass="33685">MTKPDDLTLADVVAAQHRLASHIHRTPVLTSRTLDARVGQRVLLKAENFQRGGSFKVRGATNCLAMLPPEVRARGVVAFSSGNHAQGVALAARTFGAPATIVMPTDAPAAKVAATRGYGARITTYDRQRDDREAIACQLAEATGATVIPPYDHYAIMAGQGTAALELLTEAGPLDALLVPVGGGGLLAGCATVATAWSPNLAVYGVEAELANDTYLSFRAGQRLTIPPPATIADGMRNLTPGRLTFPILQRTVTDILLVAEDEIRAAVAFLLTRLKVLVEPTGAVGVAALLAGKVPVQGGRVGVILSGGNVDAVQLADCLNQCD</sequence>
<protein>
    <submittedName>
        <fullName evidence="4">Pyridoxal-phosphate dependent enzyme</fullName>
    </submittedName>
</protein>